<evidence type="ECO:0000313" key="6">
    <source>
        <dbReference type="EMBL" id="EJW74485.1"/>
    </source>
</evidence>
<dbReference type="Gene3D" id="3.40.50.12760">
    <property type="match status" value="1"/>
</dbReference>
<sequence length="160" mass="18476">MFLDDELITSTSSNWLFGPDNSGDVLKWTSEYISGIAKKVGKFSLITADGSVYCQDNPAEQERIIFPLLQKEIDISLSLLQTNGTFIVKMYTAFLNDTVTLLNRLLMCFHEETIPSDHIDDWRRHTSFTHPLRSFIRKHAKSAYSTEYSTQAFFKFYEIL</sequence>
<evidence type="ECO:0000256" key="4">
    <source>
        <dbReference type="PROSITE-ProRule" id="PRU00946"/>
    </source>
</evidence>
<dbReference type="GO" id="GO:0006370">
    <property type="term" value="P:7-methylguanosine mRNA capping"/>
    <property type="evidence" value="ECO:0007669"/>
    <property type="project" value="TreeGrafter"/>
</dbReference>
<reference evidence="7" key="1">
    <citation type="submission" date="2012-08" db="EMBL/GenBank/DDBJ databases">
        <title>The Genome Sequence of Wuchereria bancrofti.</title>
        <authorList>
            <person name="Nutman T.B."/>
            <person name="Fink D.L."/>
            <person name="Russ C."/>
            <person name="Young S."/>
            <person name="Zeng Q."/>
            <person name="Koehrsen M."/>
            <person name="Alvarado L."/>
            <person name="Berlin A."/>
            <person name="Chapman S.B."/>
            <person name="Chen Z."/>
            <person name="Freedman E."/>
            <person name="Gellesch M."/>
            <person name="Goldberg J."/>
            <person name="Griggs A."/>
            <person name="Gujja S."/>
            <person name="Heilman E.R."/>
            <person name="Heiman D."/>
            <person name="Hepburn T."/>
            <person name="Howarth C."/>
            <person name="Jen D."/>
            <person name="Larson L."/>
            <person name="Lewis B."/>
            <person name="Mehta T."/>
            <person name="Park D."/>
            <person name="Pearson M."/>
            <person name="Roberts A."/>
            <person name="Saif S."/>
            <person name="Shea T."/>
            <person name="Shenoy N."/>
            <person name="Sisk P."/>
            <person name="Stolte C."/>
            <person name="Sykes S."/>
            <person name="Walk T."/>
            <person name="White J."/>
            <person name="Yandava C."/>
            <person name="Haas B."/>
            <person name="Henn M.R."/>
            <person name="Nusbaum C."/>
            <person name="Birren B."/>
        </authorList>
    </citation>
    <scope>NUCLEOTIDE SEQUENCE [LARGE SCALE GENOMIC DNA]</scope>
    <source>
        <strain evidence="7">NA</strain>
    </source>
</reference>
<keyword evidence="2 4" id="KW-0808">Transferase</keyword>
<dbReference type="GO" id="GO:0005737">
    <property type="term" value="C:cytoplasm"/>
    <property type="evidence" value="ECO:0007669"/>
    <property type="project" value="TreeGrafter"/>
</dbReference>
<accession>J9AJW2</accession>
<feature type="non-terminal residue" evidence="6">
    <location>
        <position position="160"/>
    </location>
</feature>
<feature type="active site" description="Proton acceptor" evidence="4">
    <location>
        <position position="89"/>
    </location>
</feature>
<organism evidence="6 7">
    <name type="scientific">Wuchereria bancrofti</name>
    <dbReference type="NCBI Taxonomy" id="6293"/>
    <lineage>
        <taxon>Eukaryota</taxon>
        <taxon>Metazoa</taxon>
        <taxon>Ecdysozoa</taxon>
        <taxon>Nematoda</taxon>
        <taxon>Chromadorea</taxon>
        <taxon>Rhabditida</taxon>
        <taxon>Spirurina</taxon>
        <taxon>Spiruromorpha</taxon>
        <taxon>Filarioidea</taxon>
        <taxon>Onchocercidae</taxon>
        <taxon>Wuchereria</taxon>
    </lineage>
</organism>
<name>J9AJW2_WUCBA</name>
<keyword evidence="1 4" id="KW-0489">Methyltransferase</keyword>
<protein>
    <recommendedName>
        <fullName evidence="5">Adrift-type SAM-dependent 2'-O-MTase domain-containing protein</fullName>
    </recommendedName>
</protein>
<dbReference type="Proteomes" id="UP000004810">
    <property type="component" value="Unassembled WGS sequence"/>
</dbReference>
<gene>
    <name evidence="6" type="ORF">WUBG_14606</name>
</gene>
<proteinExistence type="predicted"/>
<keyword evidence="3 4" id="KW-0949">S-adenosyl-L-methionine</keyword>
<dbReference type="PANTHER" id="PTHR16121:SF2">
    <property type="entry name" value="CAP-SPECIFIC MRNA (NUCLEOSIDE-2'-O-)-METHYLTRANSFERASE 2"/>
    <property type="match status" value="1"/>
</dbReference>
<feature type="domain" description="Adrift-type SAM-dependent 2'-O-MTase" evidence="5">
    <location>
        <begin position="1"/>
        <end position="109"/>
    </location>
</feature>
<comment type="caution">
    <text evidence="4">Lacks conserved residue(s) required for the propagation of feature annotation.</text>
</comment>
<dbReference type="GO" id="GO:0032259">
    <property type="term" value="P:methylation"/>
    <property type="evidence" value="ECO:0007669"/>
    <property type="project" value="UniProtKB-KW"/>
</dbReference>
<dbReference type="InterPro" id="IPR050851">
    <property type="entry name" value="mRNA_Cap_2O-Ribose_MeTrfase"/>
</dbReference>
<dbReference type="GO" id="GO:0005634">
    <property type="term" value="C:nucleus"/>
    <property type="evidence" value="ECO:0007669"/>
    <property type="project" value="TreeGrafter"/>
</dbReference>
<comment type="caution">
    <text evidence="6">The sequence shown here is derived from an EMBL/GenBank/DDBJ whole genome shotgun (WGS) entry which is preliminary data.</text>
</comment>
<evidence type="ECO:0000256" key="2">
    <source>
        <dbReference type="ARBA" id="ARBA00022679"/>
    </source>
</evidence>
<dbReference type="AlphaFoldDB" id="J9AJW2"/>
<dbReference type="EMBL" id="ADBV01012142">
    <property type="protein sequence ID" value="EJW74485.1"/>
    <property type="molecule type" value="Genomic_DNA"/>
</dbReference>
<dbReference type="PROSITE" id="PS51614">
    <property type="entry name" value="SAM_MT_ADRIFT"/>
    <property type="match status" value="1"/>
</dbReference>
<evidence type="ECO:0000259" key="5">
    <source>
        <dbReference type="PROSITE" id="PS51614"/>
    </source>
</evidence>
<dbReference type="GO" id="GO:0004483">
    <property type="term" value="F:methyltransferase cap1 activity"/>
    <property type="evidence" value="ECO:0007669"/>
    <property type="project" value="TreeGrafter"/>
</dbReference>
<feature type="binding site" evidence="4">
    <location>
        <position position="49"/>
    </location>
    <ligand>
        <name>S-adenosyl-L-methionine</name>
        <dbReference type="ChEBI" id="CHEBI:59789"/>
    </ligand>
</feature>
<evidence type="ECO:0000256" key="3">
    <source>
        <dbReference type="ARBA" id="ARBA00022691"/>
    </source>
</evidence>
<dbReference type="PANTHER" id="PTHR16121">
    <property type="entry name" value="CAP-SPECIFIC MRNA (NUCLEOSIDE-2'-O-)-METHYLTRANSFERASE 1-RELATED"/>
    <property type="match status" value="1"/>
</dbReference>
<evidence type="ECO:0000313" key="7">
    <source>
        <dbReference type="Proteomes" id="UP000004810"/>
    </source>
</evidence>
<evidence type="ECO:0000256" key="1">
    <source>
        <dbReference type="ARBA" id="ARBA00022603"/>
    </source>
</evidence>
<dbReference type="InterPro" id="IPR025807">
    <property type="entry name" value="Adrift-typ_MeTrfase"/>
</dbReference>